<accession>U4KPA9</accession>
<dbReference type="Proteomes" id="UP000032737">
    <property type="component" value="Chromosome"/>
</dbReference>
<name>U4KPA9_9MOLU</name>
<reference evidence="1 2" key="1">
    <citation type="journal article" date="2013" name="J. Mol. Microbiol. Biotechnol.">
        <title>Analysis of the Complete Genomes of Acholeplasma brassicae , A. palmae and A. laidlawii and Their Comparison to the Obligate Parasites from ' Candidatus Phytoplasma'.</title>
        <authorList>
            <person name="Kube M."/>
            <person name="Siewert C."/>
            <person name="Migdoll A.M."/>
            <person name="Duduk B."/>
            <person name="Holz S."/>
            <person name="Rabus R."/>
            <person name="Seemuller E."/>
            <person name="Mitrovic J."/>
            <person name="Muller I."/>
            <person name="Buttner C."/>
            <person name="Reinhardt R."/>
        </authorList>
    </citation>
    <scope>NUCLEOTIDE SEQUENCE [LARGE SCALE GENOMIC DNA]</scope>
    <source>
        <strain evidence="2">0502</strain>
    </source>
</reference>
<dbReference type="EMBL" id="FO681348">
    <property type="protein sequence ID" value="CCV66161.1"/>
    <property type="molecule type" value="Genomic_DNA"/>
</dbReference>
<evidence type="ECO:0000313" key="1">
    <source>
        <dbReference type="EMBL" id="CCV66161.1"/>
    </source>
</evidence>
<dbReference type="STRING" id="61635.BN85311400"/>
<gene>
    <name evidence="1" type="ORF">BN85311400</name>
</gene>
<organism evidence="1 2">
    <name type="scientific">Acholeplasma brassicae</name>
    <dbReference type="NCBI Taxonomy" id="61635"/>
    <lineage>
        <taxon>Bacteria</taxon>
        <taxon>Bacillati</taxon>
        <taxon>Mycoplasmatota</taxon>
        <taxon>Mollicutes</taxon>
        <taxon>Acholeplasmatales</taxon>
        <taxon>Acholeplasmataceae</taxon>
        <taxon>Acholeplasma</taxon>
    </lineage>
</organism>
<keyword evidence="2" id="KW-1185">Reference proteome</keyword>
<dbReference type="HOGENOM" id="CLU_1607265_0_0_14"/>
<protein>
    <submittedName>
        <fullName evidence="1">Uncharacterized protein</fullName>
    </submittedName>
</protein>
<proteinExistence type="predicted"/>
<dbReference type="AlphaFoldDB" id="U4KPA9"/>
<evidence type="ECO:0000313" key="2">
    <source>
        <dbReference type="Proteomes" id="UP000032737"/>
    </source>
</evidence>
<sequence length="165" mass="19193">MIEDKEMFVQLTKEEAIKCYLNNEVIIFTDEGEKEVFIESLESKQPKSNKKMKRMLGLLPFLEDEQLSLLVDEIIKGDETIEKDLMSVVPFLNQTDCDRLFDKIVIEHNTSINPISIAPFVSEEALSHLVDKFIEGRLKEELMDDIYPFLSSKDINRLFAYLINK</sequence>
<dbReference type="KEGG" id="abra:BN85311400"/>